<keyword evidence="2" id="KW-1185">Reference proteome</keyword>
<organism evidence="1 2">
    <name type="scientific">Aspergillus pseudodeflectus</name>
    <dbReference type="NCBI Taxonomy" id="176178"/>
    <lineage>
        <taxon>Eukaryota</taxon>
        <taxon>Fungi</taxon>
        <taxon>Dikarya</taxon>
        <taxon>Ascomycota</taxon>
        <taxon>Pezizomycotina</taxon>
        <taxon>Eurotiomycetes</taxon>
        <taxon>Eurotiomycetidae</taxon>
        <taxon>Eurotiales</taxon>
        <taxon>Aspergillaceae</taxon>
        <taxon>Aspergillus</taxon>
        <taxon>Aspergillus subgen. Nidulantes</taxon>
    </lineage>
</organism>
<protein>
    <recommendedName>
        <fullName evidence="3">ABM domain-containing protein</fullName>
    </recommendedName>
</protein>
<evidence type="ECO:0000313" key="2">
    <source>
        <dbReference type="Proteomes" id="UP001610444"/>
    </source>
</evidence>
<dbReference type="Proteomes" id="UP001610444">
    <property type="component" value="Unassembled WGS sequence"/>
</dbReference>
<proteinExistence type="predicted"/>
<evidence type="ECO:0000313" key="1">
    <source>
        <dbReference type="EMBL" id="KAL2855267.1"/>
    </source>
</evidence>
<sequence length="228" mass="25732">MEFPKFFVVARVVGRDGALPLWKQRLVHLCNVSATERLGDSYYWGQDLDGEPDTLWGLEGYTHPVGFFIGHVSTDVFKREMALVDADKLLRTEQGLASPDYDLHHYDWAGGWLKREDDSERDSKTSLVAVIHFWAASEATRAELINILLVAARDFNTSTQSFGILKEVKDGTMVTLWLRSRSPEEYESLKSSSMFRDLMSRASGISTKTEVHLSRAFDGHLDLAPTST</sequence>
<comment type="caution">
    <text evidence="1">The sequence shown here is derived from an EMBL/GenBank/DDBJ whole genome shotgun (WGS) entry which is preliminary data.</text>
</comment>
<accession>A0ABR4KVL2</accession>
<dbReference type="EMBL" id="JBFXLR010000010">
    <property type="protein sequence ID" value="KAL2855267.1"/>
    <property type="molecule type" value="Genomic_DNA"/>
</dbReference>
<reference evidence="1 2" key="1">
    <citation type="submission" date="2024-07" db="EMBL/GenBank/DDBJ databases">
        <title>Section-level genome sequencing and comparative genomics of Aspergillus sections Usti and Cavernicolus.</title>
        <authorList>
            <consortium name="Lawrence Berkeley National Laboratory"/>
            <person name="Nybo J.L."/>
            <person name="Vesth T.C."/>
            <person name="Theobald S."/>
            <person name="Frisvad J.C."/>
            <person name="Larsen T.O."/>
            <person name="Kjaerboelling I."/>
            <person name="Rothschild-Mancinelli K."/>
            <person name="Lyhne E.K."/>
            <person name="Kogle M.E."/>
            <person name="Barry K."/>
            <person name="Clum A."/>
            <person name="Na H."/>
            <person name="Ledsgaard L."/>
            <person name="Lin J."/>
            <person name="Lipzen A."/>
            <person name="Kuo A."/>
            <person name="Riley R."/>
            <person name="Mondo S."/>
            <person name="LaButti K."/>
            <person name="Haridas S."/>
            <person name="Pangalinan J."/>
            <person name="Salamov A.A."/>
            <person name="Simmons B.A."/>
            <person name="Magnuson J.K."/>
            <person name="Chen J."/>
            <person name="Drula E."/>
            <person name="Henrissat B."/>
            <person name="Wiebenga A."/>
            <person name="Lubbers R.J."/>
            <person name="Gomes A.C."/>
            <person name="Macurrencykelacurrency M.R."/>
            <person name="Stajich J."/>
            <person name="Grigoriev I.V."/>
            <person name="Mortensen U.H."/>
            <person name="De vries R.P."/>
            <person name="Baker S.E."/>
            <person name="Andersen M.R."/>
        </authorList>
    </citation>
    <scope>NUCLEOTIDE SEQUENCE [LARGE SCALE GENOMIC DNA]</scope>
    <source>
        <strain evidence="1 2">CBS 756.74</strain>
    </source>
</reference>
<dbReference type="GeneID" id="98160116"/>
<evidence type="ECO:0008006" key="3">
    <source>
        <dbReference type="Google" id="ProtNLM"/>
    </source>
</evidence>
<dbReference type="RefSeq" id="XP_070901923.1">
    <property type="nucleotide sequence ID" value="XM_071044952.1"/>
</dbReference>
<gene>
    <name evidence="1" type="ORF">BJX68DRAFT_264408</name>
</gene>
<name>A0ABR4KVL2_9EURO</name>